<gene>
    <name evidence="1" type="ORF">CLOBOL_06717</name>
</gene>
<dbReference type="EMBL" id="ABCC02000057">
    <property type="protein sequence ID" value="EDP13085.1"/>
    <property type="molecule type" value="Genomic_DNA"/>
</dbReference>
<dbReference type="PANTHER" id="PTHR11102:SF160">
    <property type="entry name" value="ERAD-ASSOCIATED E3 UBIQUITIN-PROTEIN LIGASE COMPONENT HRD3"/>
    <property type="match status" value="1"/>
</dbReference>
<reference evidence="1 2" key="1">
    <citation type="submission" date="2007-08" db="EMBL/GenBank/DDBJ databases">
        <authorList>
            <person name="Fulton L."/>
            <person name="Clifton S."/>
            <person name="Fulton B."/>
            <person name="Xu J."/>
            <person name="Minx P."/>
            <person name="Pepin K.H."/>
            <person name="Johnson M."/>
            <person name="Thiruvilangam P."/>
            <person name="Bhonagiri V."/>
            <person name="Nash W.E."/>
            <person name="Mardis E.R."/>
            <person name="Wilson R.K."/>
        </authorList>
    </citation>
    <scope>NUCLEOTIDE SEQUENCE [LARGE SCALE GENOMIC DNA]</scope>
    <source>
        <strain evidence="2">ATCC BAA-613 / DSM 15670 / CCUG 46953 / JCM 12243 / WAL 16351</strain>
    </source>
</reference>
<evidence type="ECO:0008006" key="3">
    <source>
        <dbReference type="Google" id="ProtNLM"/>
    </source>
</evidence>
<protein>
    <recommendedName>
        <fullName evidence="3">Sel1 repeat family protein</fullName>
    </recommendedName>
</protein>
<dbReference type="Gene3D" id="1.25.40.10">
    <property type="entry name" value="Tetratricopeptide repeat domain"/>
    <property type="match status" value="1"/>
</dbReference>
<accession>A8S3T4</accession>
<name>A8S3T4_ENTBW</name>
<organism evidence="1 2">
    <name type="scientific">Enterocloster bolteae (strain ATCC BAA-613 / DSM 15670 / CCUG 46953 / JCM 12243 / WAL 16351)</name>
    <name type="common">Clostridium bolteae</name>
    <dbReference type="NCBI Taxonomy" id="411902"/>
    <lineage>
        <taxon>Bacteria</taxon>
        <taxon>Bacillati</taxon>
        <taxon>Bacillota</taxon>
        <taxon>Clostridia</taxon>
        <taxon>Lachnospirales</taxon>
        <taxon>Lachnospiraceae</taxon>
        <taxon>Enterocloster</taxon>
    </lineage>
</organism>
<dbReference type="NCBIfam" id="NF041499">
    <property type="entry name" value="MobP3"/>
    <property type="match status" value="1"/>
</dbReference>
<dbReference type="InterPro" id="IPR048102">
    <property type="entry name" value="MobP3"/>
</dbReference>
<dbReference type="eggNOG" id="COG0790">
    <property type="taxonomic scope" value="Bacteria"/>
</dbReference>
<dbReference type="Pfam" id="PF18555">
    <property type="entry name" value="MobL"/>
    <property type="match status" value="1"/>
</dbReference>
<dbReference type="AlphaFoldDB" id="A8S3T4"/>
<dbReference type="SMART" id="SM00671">
    <property type="entry name" value="SEL1"/>
    <property type="match status" value="3"/>
</dbReference>
<dbReference type="InterPro" id="IPR041073">
    <property type="entry name" value="MobL"/>
</dbReference>
<comment type="caution">
    <text evidence="1">The sequence shown here is derived from an EMBL/GenBank/DDBJ whole genome shotgun (WGS) entry which is preliminary data.</text>
</comment>
<dbReference type="Proteomes" id="UP000005396">
    <property type="component" value="Unassembled WGS sequence"/>
</dbReference>
<dbReference type="SUPFAM" id="SSF81901">
    <property type="entry name" value="HCP-like"/>
    <property type="match status" value="1"/>
</dbReference>
<dbReference type="InterPro" id="IPR011990">
    <property type="entry name" value="TPR-like_helical_dom_sf"/>
</dbReference>
<evidence type="ECO:0000313" key="2">
    <source>
        <dbReference type="Proteomes" id="UP000005396"/>
    </source>
</evidence>
<dbReference type="PANTHER" id="PTHR11102">
    <property type="entry name" value="SEL-1-LIKE PROTEIN"/>
    <property type="match status" value="1"/>
</dbReference>
<dbReference type="PaxDb" id="411902-CLOBOL_06717"/>
<dbReference type="InterPro" id="IPR006597">
    <property type="entry name" value="Sel1-like"/>
</dbReference>
<dbReference type="InterPro" id="IPR050767">
    <property type="entry name" value="Sel1_AlgK"/>
</dbReference>
<proteinExistence type="predicted"/>
<reference evidence="1 2" key="2">
    <citation type="submission" date="2007-09" db="EMBL/GenBank/DDBJ databases">
        <title>Draft genome sequence of Clostridium bolteae (ATCC BAA-613).</title>
        <authorList>
            <person name="Sudarsanam P."/>
            <person name="Ley R."/>
            <person name="Guruge J."/>
            <person name="Turnbaugh P.J."/>
            <person name="Mahowald M."/>
            <person name="Liep D."/>
            <person name="Gordon J."/>
        </authorList>
    </citation>
    <scope>NUCLEOTIDE SEQUENCE [LARGE SCALE GENOMIC DNA]</scope>
    <source>
        <strain evidence="2">ATCC BAA-613 / DSM 15670 / CCUG 46953 / JCM 12243 / WAL 16351</strain>
    </source>
</reference>
<dbReference type="HOGENOM" id="CLU_011901_1_0_9"/>
<evidence type="ECO:0000313" key="1">
    <source>
        <dbReference type="EMBL" id="EDP13085.1"/>
    </source>
</evidence>
<dbReference type="Pfam" id="PF08238">
    <property type="entry name" value="Sel1"/>
    <property type="match status" value="3"/>
</dbReference>
<sequence>MGYFWNRGDWMPRIILKCRYLKHEKAHLAHLVRYIATREGVEMARDTHDHLPATARQKQLIDELLRALPDTQESYEYRDYQANPTMGNASAFIAISIEQNMDLVAKKENYVDYIASRPGVEKRGTHGLFTDAGVPVILSRVQEEVARHEGNVWTFILSIRREDAVRLGYDNVKRWEALLRGKRMQMAEAMKMSPENLVWYAAFHQAGHHPHVHMIAYSRDPGKGFLTEKGIEQMRAMYAKEIFHQDMYEMYQNQTVQRNELVRASADPLMKLFGQDQGRWEESSKLEQLMTQLAADLKQTKGRKVYGYLPPRVKQQVDRIVNVLSTNPAIAECYQKWYESRLEILHIYSDQTPEPPPLSKQKEFKQIKNMIIREAMEWEAYGECISEQPMDDVSLMIAEDMEIMDGTEFTDDVVADDDMSCIVEFIEDGYAKWTDEYRQTRNILYGTDGEKPDVGTANQMIYSEAEQGNTFAMCDLRQMLHYGRGCEPDPEVSQAWYNRAFRVFLNAETVKETAYLEYRLGKLYYDDLYMEKNLGASVYWLNLGAGHGNTYAQYLLGKLYLFEPTVRDDESGIFWLQNCADQGNPYAVYLLEHKDEWGRIRLRSGVIRLFHHLSALFNEQENEDHNKMHEWIDRKRGRKLKEKKIAQGIRG</sequence>